<name>A0A9Q5HW34_SANBA</name>
<dbReference type="InterPro" id="IPR003593">
    <property type="entry name" value="AAA+_ATPase"/>
</dbReference>
<dbReference type="SUPFAM" id="SSF51182">
    <property type="entry name" value="RmlC-like cupins"/>
    <property type="match status" value="1"/>
</dbReference>
<dbReference type="GO" id="GO:0016887">
    <property type="term" value="F:ATP hydrolysis activity"/>
    <property type="evidence" value="ECO:0007669"/>
    <property type="project" value="InterPro"/>
</dbReference>
<feature type="transmembrane region" description="Helical" evidence="4">
    <location>
        <begin position="281"/>
        <end position="299"/>
    </location>
</feature>
<dbReference type="OrthoDB" id="6500128at2759"/>
<dbReference type="Pfam" id="PF00005">
    <property type="entry name" value="ABC_tran"/>
    <property type="match status" value="1"/>
</dbReference>
<dbReference type="SMART" id="SM00382">
    <property type="entry name" value="AAA"/>
    <property type="match status" value="1"/>
</dbReference>
<dbReference type="Pfam" id="PF07883">
    <property type="entry name" value="Cupin_2"/>
    <property type="match status" value="1"/>
</dbReference>
<comment type="caution">
    <text evidence="6">The sequence shown here is derived from an EMBL/GenBank/DDBJ whole genome shotgun (WGS) entry which is preliminary data.</text>
</comment>
<dbReference type="AlphaFoldDB" id="A0A9Q5HW34"/>
<dbReference type="GO" id="GO:0015421">
    <property type="term" value="F:ABC-type oligopeptide transporter activity"/>
    <property type="evidence" value="ECO:0007669"/>
    <property type="project" value="TreeGrafter"/>
</dbReference>
<evidence type="ECO:0000256" key="3">
    <source>
        <dbReference type="SAM" id="MobiDB-lite"/>
    </source>
</evidence>
<keyword evidence="4" id="KW-0812">Transmembrane</keyword>
<dbReference type="GO" id="GO:0005524">
    <property type="term" value="F:ATP binding"/>
    <property type="evidence" value="ECO:0007669"/>
    <property type="project" value="UniProtKB-KW"/>
</dbReference>
<proteinExistence type="predicted"/>
<keyword evidence="4" id="KW-0472">Membrane</keyword>
<dbReference type="Gene3D" id="3.40.50.300">
    <property type="entry name" value="P-loop containing nucleotide triphosphate hydrolases"/>
    <property type="match status" value="1"/>
</dbReference>
<dbReference type="Proteomes" id="UP000757232">
    <property type="component" value="Unassembled WGS sequence"/>
</dbReference>
<dbReference type="CDD" id="cd02231">
    <property type="entry name" value="cupin_BLL6423-like"/>
    <property type="match status" value="1"/>
</dbReference>
<evidence type="ECO:0000256" key="2">
    <source>
        <dbReference type="ARBA" id="ARBA00022840"/>
    </source>
</evidence>
<dbReference type="InterPro" id="IPR039421">
    <property type="entry name" value="Type_1_exporter"/>
</dbReference>
<evidence type="ECO:0000313" key="6">
    <source>
        <dbReference type="EMBL" id="OCB87039.1"/>
    </source>
</evidence>
<feature type="transmembrane region" description="Helical" evidence="4">
    <location>
        <begin position="389"/>
        <end position="407"/>
    </location>
</feature>
<dbReference type="InterPro" id="IPR014710">
    <property type="entry name" value="RmlC-like_jellyroll"/>
</dbReference>
<keyword evidence="2" id="KW-0067">ATP-binding</keyword>
<dbReference type="PANTHER" id="PTHR43394:SF1">
    <property type="entry name" value="ATP-BINDING CASSETTE SUB-FAMILY B MEMBER 10, MITOCHONDRIAL"/>
    <property type="match status" value="1"/>
</dbReference>
<evidence type="ECO:0000259" key="5">
    <source>
        <dbReference type="PROSITE" id="PS50893"/>
    </source>
</evidence>
<dbReference type="PANTHER" id="PTHR43394">
    <property type="entry name" value="ATP-DEPENDENT PERMEASE MDL1, MITOCHONDRIAL"/>
    <property type="match status" value="1"/>
</dbReference>
<evidence type="ECO:0000256" key="4">
    <source>
        <dbReference type="SAM" id="Phobius"/>
    </source>
</evidence>
<evidence type="ECO:0000256" key="1">
    <source>
        <dbReference type="ARBA" id="ARBA00022741"/>
    </source>
</evidence>
<feature type="transmembrane region" description="Helical" evidence="4">
    <location>
        <begin position="238"/>
        <end position="260"/>
    </location>
</feature>
<feature type="transmembrane region" description="Helical" evidence="4">
    <location>
        <begin position="360"/>
        <end position="382"/>
    </location>
</feature>
<keyword evidence="7" id="KW-1185">Reference proteome</keyword>
<dbReference type="PROSITE" id="PS50893">
    <property type="entry name" value="ABC_TRANSPORTER_2"/>
    <property type="match status" value="1"/>
</dbReference>
<organism evidence="6 7">
    <name type="scientific">Sanghuangporus baumii</name>
    <name type="common">Phellinus baumii</name>
    <dbReference type="NCBI Taxonomy" id="108892"/>
    <lineage>
        <taxon>Eukaryota</taxon>
        <taxon>Fungi</taxon>
        <taxon>Dikarya</taxon>
        <taxon>Basidiomycota</taxon>
        <taxon>Agaricomycotina</taxon>
        <taxon>Agaricomycetes</taxon>
        <taxon>Hymenochaetales</taxon>
        <taxon>Hymenochaetaceae</taxon>
        <taxon>Sanghuangporus</taxon>
    </lineage>
</organism>
<dbReference type="InterPro" id="IPR011051">
    <property type="entry name" value="RmlC_Cupin_sf"/>
</dbReference>
<sequence>MTSTSRPDLPPVRRIVTGHTPEGKPIIVDDAPIVPYPFHGSSTFFTDVFWTDTSPPSNEVIFRDLAREHKDELYPPEGSSYKVVEVPPGQKSPLHRTLSFDYGILTHGTMTLILDDEKRIVMRPGDVVIQRGTIHAWHNEGTEWTRMHFIILRMPQKLHISQFGIWTFVTKKASFLEHSSLLHPWINLVRLWTLISGSPKATKASPKEELASLPVVLDNGAVSNFITFVKEIYCLGPFYFLAVIALNVLVAICTALETFFRGRILDSIGWCLQNQKVETAVVIQAMLGKLLLAVLDVYVTRMEEIYSVVLCERIKYHFLQRSMAFVSRLDPSTAEDPNVYSKVSGRSEDLTYHTSDAASAFMGIKGIVRGLIVILTQVSVLLGMSRNSFASLMSIAFCISYSLLSLVKGSVYSSSFVTFCNNSHIKRMASLRSLAFDDEYLEDRLSHGFEDYIIREFKKSRHSVGDVCTGSIQSQWRRSAPIAFEALRELSWDSALVFLALKVLWDPKSLSMGEFLLVQQASHSMRGLSWGIFWNCTEIHRHLLIIQGLYSLDNIPSHLKDGDAPYPPGSDEENQPGAQIEFRNVSFRYPGSDKNVLREISFTIRPGQIVVIVGVNGSGKSSTIKLLNRLYDPSFGEILLDGLPLSSYNLSDLRRSMSILRQNHPVFPLSIRENIALGSADKDMSDDEVQQALRQGGAETFVRKLKRGLETVLNPIKTVTIHTVGAEDPELKVVVDDMETKTDISGGESQRLAASRTFSRLMNGNIRLLVVDEPTSALDPEGEYELFTRLREHSKGKTAIFVTHRFGHLTKHADLILCLKDGCLVEQGNHDELLSLNGEYKKLYNVQARAFVSDSKPS</sequence>
<dbReference type="InterPro" id="IPR027417">
    <property type="entry name" value="P-loop_NTPase"/>
</dbReference>
<dbReference type="InterPro" id="IPR003439">
    <property type="entry name" value="ABC_transporter-like_ATP-bd"/>
</dbReference>
<dbReference type="Gene3D" id="2.60.120.10">
    <property type="entry name" value="Jelly Rolls"/>
    <property type="match status" value="1"/>
</dbReference>
<reference evidence="6" key="1">
    <citation type="submission" date="2016-06" db="EMBL/GenBank/DDBJ databases">
        <title>Draft Genome sequence of the fungus Inonotus baumii.</title>
        <authorList>
            <person name="Zhu H."/>
            <person name="Lin W."/>
        </authorList>
    </citation>
    <scope>NUCLEOTIDE SEQUENCE</scope>
    <source>
        <strain evidence="6">821</strain>
    </source>
</reference>
<accession>A0A9Q5HW34</accession>
<dbReference type="EMBL" id="LNZH02000195">
    <property type="protein sequence ID" value="OCB87039.1"/>
    <property type="molecule type" value="Genomic_DNA"/>
</dbReference>
<gene>
    <name evidence="6" type="ORF">A7U60_g5774</name>
</gene>
<keyword evidence="1" id="KW-0547">Nucleotide-binding</keyword>
<protein>
    <recommendedName>
        <fullName evidence="5">ABC transporter domain-containing protein</fullName>
    </recommendedName>
</protein>
<feature type="domain" description="ABC transporter" evidence="5">
    <location>
        <begin position="580"/>
        <end position="846"/>
    </location>
</feature>
<evidence type="ECO:0000313" key="7">
    <source>
        <dbReference type="Proteomes" id="UP000757232"/>
    </source>
</evidence>
<dbReference type="InterPro" id="IPR013096">
    <property type="entry name" value="Cupin_2"/>
</dbReference>
<feature type="region of interest" description="Disordered" evidence="3">
    <location>
        <begin position="1"/>
        <end position="21"/>
    </location>
</feature>
<dbReference type="SUPFAM" id="SSF52540">
    <property type="entry name" value="P-loop containing nucleoside triphosphate hydrolases"/>
    <property type="match status" value="1"/>
</dbReference>
<keyword evidence="4" id="KW-1133">Transmembrane helix</keyword>